<evidence type="ECO:0000256" key="7">
    <source>
        <dbReference type="SAM" id="Phobius"/>
    </source>
</evidence>
<organism evidence="8 9">
    <name type="scientific">Candidatus Uhrbacteria bacterium CG_4_9_14_3_um_filter_36_7</name>
    <dbReference type="NCBI Taxonomy" id="1975033"/>
    <lineage>
        <taxon>Bacteria</taxon>
        <taxon>Candidatus Uhriibacteriota</taxon>
    </lineage>
</organism>
<dbReference type="Pfam" id="PF00953">
    <property type="entry name" value="Glycos_transf_4"/>
    <property type="match status" value="1"/>
</dbReference>
<reference evidence="9" key="1">
    <citation type="submission" date="2017-09" db="EMBL/GenBank/DDBJ databases">
        <title>Depth-based differentiation of microbial function through sediment-hosted aquifers and enrichment of novel symbionts in the deep terrestrial subsurface.</title>
        <authorList>
            <person name="Probst A.J."/>
            <person name="Ladd B."/>
            <person name="Jarett J.K."/>
            <person name="Geller-Mcgrath D.E."/>
            <person name="Sieber C.M.K."/>
            <person name="Emerson J.B."/>
            <person name="Anantharaman K."/>
            <person name="Thomas B.C."/>
            <person name="Malmstrom R."/>
            <person name="Stieglmeier M."/>
            <person name="Klingl A."/>
            <person name="Woyke T."/>
            <person name="Ryan C.M."/>
            <person name="Banfield J.F."/>
        </authorList>
    </citation>
    <scope>NUCLEOTIDE SEQUENCE [LARGE SCALE GENOMIC DNA]</scope>
</reference>
<dbReference type="GO" id="GO:0016780">
    <property type="term" value="F:phosphotransferase activity, for other substituted phosphate groups"/>
    <property type="evidence" value="ECO:0007669"/>
    <property type="project" value="InterPro"/>
</dbReference>
<evidence type="ECO:0000256" key="3">
    <source>
        <dbReference type="ARBA" id="ARBA00022679"/>
    </source>
</evidence>
<feature type="transmembrane region" description="Helical" evidence="7">
    <location>
        <begin position="299"/>
        <end position="317"/>
    </location>
</feature>
<keyword evidence="3" id="KW-0808">Transferase</keyword>
<evidence type="ECO:0000313" key="8">
    <source>
        <dbReference type="EMBL" id="PJA46965.1"/>
    </source>
</evidence>
<dbReference type="PANTHER" id="PTHR22926:SF3">
    <property type="entry name" value="UNDECAPRENYL-PHOSPHATE ALPHA-N-ACETYLGLUCOSAMINYL 1-PHOSPHATE TRANSFERASE"/>
    <property type="match status" value="1"/>
</dbReference>
<dbReference type="EMBL" id="PFWS01000052">
    <property type="protein sequence ID" value="PJA46965.1"/>
    <property type="molecule type" value="Genomic_DNA"/>
</dbReference>
<dbReference type="GO" id="GO:0044038">
    <property type="term" value="P:cell wall macromolecule biosynthetic process"/>
    <property type="evidence" value="ECO:0007669"/>
    <property type="project" value="TreeGrafter"/>
</dbReference>
<keyword evidence="2" id="KW-1003">Cell membrane</keyword>
<feature type="transmembrane region" description="Helical" evidence="7">
    <location>
        <begin position="231"/>
        <end position="259"/>
    </location>
</feature>
<name>A0A2M7XGI6_9BACT</name>
<dbReference type="GO" id="GO:0005886">
    <property type="term" value="C:plasma membrane"/>
    <property type="evidence" value="ECO:0007669"/>
    <property type="project" value="UniProtKB-SubCell"/>
</dbReference>
<protein>
    <recommendedName>
        <fullName evidence="10">Undecaprenyl-phosphate alpha-N-acetylglucosaminyl 1-phosphate transferase</fullName>
    </recommendedName>
</protein>
<gene>
    <name evidence="8" type="ORF">CO172_03360</name>
</gene>
<dbReference type="GO" id="GO:0009103">
    <property type="term" value="P:lipopolysaccharide biosynthetic process"/>
    <property type="evidence" value="ECO:0007669"/>
    <property type="project" value="TreeGrafter"/>
</dbReference>
<keyword evidence="6 7" id="KW-0472">Membrane</keyword>
<evidence type="ECO:0000313" key="9">
    <source>
        <dbReference type="Proteomes" id="UP000229749"/>
    </source>
</evidence>
<comment type="caution">
    <text evidence="8">The sequence shown here is derived from an EMBL/GenBank/DDBJ whole genome shotgun (WGS) entry which is preliminary data.</text>
</comment>
<feature type="transmembrane region" description="Helical" evidence="7">
    <location>
        <begin position="82"/>
        <end position="101"/>
    </location>
</feature>
<feature type="transmembrane region" description="Helical" evidence="7">
    <location>
        <begin position="7"/>
        <end position="27"/>
    </location>
</feature>
<feature type="transmembrane region" description="Helical" evidence="7">
    <location>
        <begin position="323"/>
        <end position="342"/>
    </location>
</feature>
<keyword evidence="5 7" id="KW-1133">Transmembrane helix</keyword>
<evidence type="ECO:0000256" key="4">
    <source>
        <dbReference type="ARBA" id="ARBA00022692"/>
    </source>
</evidence>
<proteinExistence type="predicted"/>
<sequence>MFDSRFIWFIISFFLCFLLTKLVIYLGKKWGLVDRPDEHKKNIHKNVIPLGGGLSIFLSILGSFLFLLFLGNTILISGSITIVHYSGFFLGGLILILIGLLDDWFDLPPYVTILGPILAAFIVILFGVNIEKLTNPFGGVIYLGFWQSNILVFLWLLVVMYSMKLIDGLDGLETGVASIATFMILALSSTVSYFQPDVQIFSSVVLGAFLGFFVFNFYPAKIFLGEGGSTFIAYTIGVLAIISGGKVATALLVLCLPFFDLIWVMGRRFFKGGFYSMFEGDRQHLHHRLFDLGWTQKQVVFFYYIIAASLGASALFLQSFQKLLVLSLFILFMVCFAFWFVMPRKNKKV</sequence>
<feature type="transmembrane region" description="Helical" evidence="7">
    <location>
        <begin position="175"/>
        <end position="194"/>
    </location>
</feature>
<dbReference type="Proteomes" id="UP000229749">
    <property type="component" value="Unassembled WGS sequence"/>
</dbReference>
<feature type="transmembrane region" description="Helical" evidence="7">
    <location>
        <begin position="201"/>
        <end position="219"/>
    </location>
</feature>
<feature type="transmembrane region" description="Helical" evidence="7">
    <location>
        <begin position="47"/>
        <end position="70"/>
    </location>
</feature>
<evidence type="ECO:0000256" key="6">
    <source>
        <dbReference type="ARBA" id="ARBA00023136"/>
    </source>
</evidence>
<dbReference type="InterPro" id="IPR000715">
    <property type="entry name" value="Glycosyl_transferase_4"/>
</dbReference>
<keyword evidence="4 7" id="KW-0812">Transmembrane</keyword>
<dbReference type="PANTHER" id="PTHR22926">
    <property type="entry name" value="PHOSPHO-N-ACETYLMURAMOYL-PENTAPEPTIDE-TRANSFERASE"/>
    <property type="match status" value="1"/>
</dbReference>
<accession>A0A2M7XGI6</accession>
<dbReference type="GO" id="GO:0071555">
    <property type="term" value="P:cell wall organization"/>
    <property type="evidence" value="ECO:0007669"/>
    <property type="project" value="TreeGrafter"/>
</dbReference>
<evidence type="ECO:0000256" key="2">
    <source>
        <dbReference type="ARBA" id="ARBA00022475"/>
    </source>
</evidence>
<evidence type="ECO:0000256" key="5">
    <source>
        <dbReference type="ARBA" id="ARBA00022989"/>
    </source>
</evidence>
<comment type="subcellular location">
    <subcellularLocation>
        <location evidence="1">Cell membrane</location>
        <topology evidence="1">Multi-pass membrane protein</topology>
    </subcellularLocation>
</comment>
<dbReference type="CDD" id="cd06853">
    <property type="entry name" value="GT_WecA_like"/>
    <property type="match status" value="1"/>
</dbReference>
<feature type="transmembrane region" description="Helical" evidence="7">
    <location>
        <begin position="140"/>
        <end position="163"/>
    </location>
</feature>
<evidence type="ECO:0008006" key="10">
    <source>
        <dbReference type="Google" id="ProtNLM"/>
    </source>
</evidence>
<feature type="transmembrane region" description="Helical" evidence="7">
    <location>
        <begin position="107"/>
        <end position="128"/>
    </location>
</feature>
<dbReference type="AlphaFoldDB" id="A0A2M7XGI6"/>
<evidence type="ECO:0000256" key="1">
    <source>
        <dbReference type="ARBA" id="ARBA00004651"/>
    </source>
</evidence>